<evidence type="ECO:0000256" key="3">
    <source>
        <dbReference type="ARBA" id="ARBA00023599"/>
    </source>
</evidence>
<dbReference type="SMART" id="SM00128">
    <property type="entry name" value="IPPc"/>
    <property type="match status" value="1"/>
</dbReference>
<evidence type="ECO:0000256" key="1">
    <source>
        <dbReference type="ARBA" id="ARBA00012997"/>
    </source>
</evidence>
<proteinExistence type="inferred from homology"/>
<dbReference type="PANTHER" id="PTHR12997">
    <property type="entry name" value="TYPE I INOSITOL-1,4,5-TRISPHOSPHATE 5-PHOSPHATASE"/>
    <property type="match status" value="1"/>
</dbReference>
<comment type="similarity">
    <text evidence="3">Belongs to the inositol 1,4,5-trisphosphate 5-phosphatase type I family.</text>
</comment>
<evidence type="ECO:0000256" key="4">
    <source>
        <dbReference type="SAM" id="MobiDB-lite"/>
    </source>
</evidence>
<reference evidence="6 7" key="2">
    <citation type="journal article" date="2007" name="PLoS Biol.">
        <title>Principles of genome evolution in the Drosophila melanogaster species group.</title>
        <authorList>
            <person name="Ranz J.M."/>
            <person name="Maurin D."/>
            <person name="Chan Y.S."/>
            <person name="von Grotthuss M."/>
            <person name="Hillier L.W."/>
            <person name="Roote J."/>
            <person name="Ashburner M."/>
            <person name="Bergman C.M."/>
        </authorList>
    </citation>
    <scope>NUCLEOTIDE SEQUENCE [LARGE SCALE GENOMIC DNA]</scope>
    <source>
        <strain evidence="7">Tai18E2 / Tucson 14021-0261.01</strain>
    </source>
</reference>
<evidence type="ECO:0000313" key="6">
    <source>
        <dbReference type="EMBL" id="KRK04498.1"/>
    </source>
</evidence>
<dbReference type="Gene3D" id="3.60.10.10">
    <property type="entry name" value="Endonuclease/exonuclease/phosphatase"/>
    <property type="match status" value="1"/>
</dbReference>
<dbReference type="AlphaFoldDB" id="A0A0R1EAW2"/>
<dbReference type="InterPro" id="IPR039737">
    <property type="entry name" value="INPP5A"/>
</dbReference>
<feature type="compositionally biased region" description="Low complexity" evidence="4">
    <location>
        <begin position="578"/>
        <end position="590"/>
    </location>
</feature>
<reference evidence="6 7" key="1">
    <citation type="journal article" date="2007" name="Nature">
        <title>Evolution of genes and genomes on the Drosophila phylogeny.</title>
        <authorList>
            <consortium name="Drosophila 12 Genomes Consortium"/>
            <person name="Clark A.G."/>
            <person name="Eisen M.B."/>
            <person name="Smith D.R."/>
            <person name="Bergman C.M."/>
            <person name="Oliver B."/>
            <person name="Markow T.A."/>
            <person name="Kaufman T.C."/>
            <person name="Kellis M."/>
            <person name="Gelbart W."/>
            <person name="Iyer V.N."/>
            <person name="Pollard D.A."/>
            <person name="Sackton T.B."/>
            <person name="Larracuente A.M."/>
            <person name="Singh N.D."/>
            <person name="Abad J.P."/>
            <person name="Abt D.N."/>
            <person name="Adryan B."/>
            <person name="Aguade M."/>
            <person name="Akashi H."/>
            <person name="Anderson W.W."/>
            <person name="Aquadro C.F."/>
            <person name="Ardell D.H."/>
            <person name="Arguello R."/>
            <person name="Artieri C.G."/>
            <person name="Barbash D.A."/>
            <person name="Barker D."/>
            <person name="Barsanti P."/>
            <person name="Batterham P."/>
            <person name="Batzoglou S."/>
            <person name="Begun D."/>
            <person name="Bhutkar A."/>
            <person name="Blanco E."/>
            <person name="Bosak S.A."/>
            <person name="Bradley R.K."/>
            <person name="Brand A.D."/>
            <person name="Brent M.R."/>
            <person name="Brooks A.N."/>
            <person name="Brown R.H."/>
            <person name="Butlin R.K."/>
            <person name="Caggese C."/>
            <person name="Calvi B.R."/>
            <person name="Bernardo de Carvalho A."/>
            <person name="Caspi A."/>
            <person name="Castrezana S."/>
            <person name="Celniker S.E."/>
            <person name="Chang J.L."/>
            <person name="Chapple C."/>
            <person name="Chatterji S."/>
            <person name="Chinwalla A."/>
            <person name="Civetta A."/>
            <person name="Clifton S.W."/>
            <person name="Comeron J.M."/>
            <person name="Costello J.C."/>
            <person name="Coyne J.A."/>
            <person name="Daub J."/>
            <person name="David R.G."/>
            <person name="Delcher A.L."/>
            <person name="Delehaunty K."/>
            <person name="Do C.B."/>
            <person name="Ebling H."/>
            <person name="Edwards K."/>
            <person name="Eickbush T."/>
            <person name="Evans J.D."/>
            <person name="Filipski A."/>
            <person name="Findeiss S."/>
            <person name="Freyhult E."/>
            <person name="Fulton L."/>
            <person name="Fulton R."/>
            <person name="Garcia A.C."/>
            <person name="Gardiner A."/>
            <person name="Garfield D.A."/>
            <person name="Garvin B.E."/>
            <person name="Gibson G."/>
            <person name="Gilbert D."/>
            <person name="Gnerre S."/>
            <person name="Godfrey J."/>
            <person name="Good R."/>
            <person name="Gotea V."/>
            <person name="Gravely B."/>
            <person name="Greenberg A.J."/>
            <person name="Griffiths-Jones S."/>
            <person name="Gross S."/>
            <person name="Guigo R."/>
            <person name="Gustafson E.A."/>
            <person name="Haerty W."/>
            <person name="Hahn M.W."/>
            <person name="Halligan D.L."/>
            <person name="Halpern A.L."/>
            <person name="Halter G.M."/>
            <person name="Han M.V."/>
            <person name="Heger A."/>
            <person name="Hillier L."/>
            <person name="Hinrichs A.S."/>
            <person name="Holmes I."/>
            <person name="Hoskins R.A."/>
            <person name="Hubisz M.J."/>
            <person name="Hultmark D."/>
            <person name="Huntley M.A."/>
            <person name="Jaffe D.B."/>
            <person name="Jagadeeshan S."/>
            <person name="Jeck W.R."/>
            <person name="Johnson J."/>
            <person name="Jones C.D."/>
            <person name="Jordan W.C."/>
            <person name="Karpen G.H."/>
            <person name="Kataoka E."/>
            <person name="Keightley P.D."/>
            <person name="Kheradpour P."/>
            <person name="Kirkness E.F."/>
            <person name="Koerich L.B."/>
            <person name="Kristiansen K."/>
            <person name="Kudrna D."/>
            <person name="Kulathinal R.J."/>
            <person name="Kumar S."/>
            <person name="Kwok R."/>
            <person name="Lander E."/>
            <person name="Langley C.H."/>
            <person name="Lapoint R."/>
            <person name="Lazzaro B.P."/>
            <person name="Lee S.J."/>
            <person name="Levesque L."/>
            <person name="Li R."/>
            <person name="Lin C.F."/>
            <person name="Lin M.F."/>
            <person name="Lindblad-Toh K."/>
            <person name="Llopart A."/>
            <person name="Long M."/>
            <person name="Low L."/>
            <person name="Lozovsky E."/>
            <person name="Lu J."/>
            <person name="Luo M."/>
            <person name="Machado C.A."/>
            <person name="Makalowski W."/>
            <person name="Marzo M."/>
            <person name="Matsuda M."/>
            <person name="Matzkin L."/>
            <person name="McAllister B."/>
            <person name="McBride C.S."/>
            <person name="McKernan B."/>
            <person name="McKernan K."/>
            <person name="Mendez-Lago M."/>
            <person name="Minx P."/>
            <person name="Mollenhauer M.U."/>
            <person name="Montooth K."/>
            <person name="Mount S.M."/>
            <person name="Mu X."/>
            <person name="Myers E."/>
            <person name="Negre B."/>
            <person name="Newfeld S."/>
            <person name="Nielsen R."/>
            <person name="Noor M.A."/>
            <person name="O'Grady P."/>
            <person name="Pachter L."/>
            <person name="Papaceit M."/>
            <person name="Parisi M.J."/>
            <person name="Parisi M."/>
            <person name="Parts L."/>
            <person name="Pedersen J.S."/>
            <person name="Pesole G."/>
            <person name="Phillippy A.M."/>
            <person name="Ponting C.P."/>
            <person name="Pop M."/>
            <person name="Porcelli D."/>
            <person name="Powell J.R."/>
            <person name="Prohaska S."/>
            <person name="Pruitt K."/>
            <person name="Puig M."/>
            <person name="Quesneville H."/>
            <person name="Ram K.R."/>
            <person name="Rand D."/>
            <person name="Rasmussen M.D."/>
            <person name="Reed L.K."/>
            <person name="Reenan R."/>
            <person name="Reily A."/>
            <person name="Remington K.A."/>
            <person name="Rieger T.T."/>
            <person name="Ritchie M.G."/>
            <person name="Robin C."/>
            <person name="Rogers Y.H."/>
            <person name="Rohde C."/>
            <person name="Rozas J."/>
            <person name="Rubenfield M.J."/>
            <person name="Ruiz A."/>
            <person name="Russo S."/>
            <person name="Salzberg S.L."/>
            <person name="Sanchez-Gracia A."/>
            <person name="Saranga D.J."/>
            <person name="Sato H."/>
            <person name="Schaeffer S.W."/>
            <person name="Schatz M.C."/>
            <person name="Schlenke T."/>
            <person name="Schwartz R."/>
            <person name="Segarra C."/>
            <person name="Singh R.S."/>
            <person name="Sirot L."/>
            <person name="Sirota M."/>
            <person name="Sisneros N.B."/>
            <person name="Smith C.D."/>
            <person name="Smith T.F."/>
            <person name="Spieth J."/>
            <person name="Stage D.E."/>
            <person name="Stark A."/>
            <person name="Stephan W."/>
            <person name="Strausberg R.L."/>
            <person name="Strempel S."/>
            <person name="Sturgill D."/>
            <person name="Sutton G."/>
            <person name="Sutton G.G."/>
            <person name="Tao W."/>
            <person name="Teichmann S."/>
            <person name="Tobari Y.N."/>
            <person name="Tomimura Y."/>
            <person name="Tsolas J.M."/>
            <person name="Valente V.L."/>
            <person name="Venter E."/>
            <person name="Venter J.C."/>
            <person name="Vicario S."/>
            <person name="Vieira F.G."/>
            <person name="Vilella A.J."/>
            <person name="Villasante A."/>
            <person name="Walenz B."/>
            <person name="Wang J."/>
            <person name="Wasserman M."/>
            <person name="Watts T."/>
            <person name="Wilson D."/>
            <person name="Wilson R.K."/>
            <person name="Wing R.A."/>
            <person name="Wolfner M.F."/>
            <person name="Wong A."/>
            <person name="Wong G.K."/>
            <person name="Wu C.I."/>
            <person name="Wu G."/>
            <person name="Yamamoto D."/>
            <person name="Yang H.P."/>
            <person name="Yang S.P."/>
            <person name="Yorke J.A."/>
            <person name="Yoshida K."/>
            <person name="Zdobnov E."/>
            <person name="Zhang P."/>
            <person name="Zhang Y."/>
            <person name="Zimin A.V."/>
            <person name="Baldwin J."/>
            <person name="Abdouelleil A."/>
            <person name="Abdulkadir J."/>
            <person name="Abebe A."/>
            <person name="Abera B."/>
            <person name="Abreu J."/>
            <person name="Acer S.C."/>
            <person name="Aftuck L."/>
            <person name="Alexander A."/>
            <person name="An P."/>
            <person name="Anderson E."/>
            <person name="Anderson S."/>
            <person name="Arachi H."/>
            <person name="Azer M."/>
            <person name="Bachantsang P."/>
            <person name="Barry A."/>
            <person name="Bayul T."/>
            <person name="Berlin A."/>
            <person name="Bessette D."/>
            <person name="Bloom T."/>
            <person name="Blye J."/>
            <person name="Boguslavskiy L."/>
            <person name="Bonnet C."/>
            <person name="Boukhgalter B."/>
            <person name="Bourzgui I."/>
            <person name="Brown A."/>
            <person name="Cahill P."/>
            <person name="Channer S."/>
            <person name="Cheshatsang Y."/>
            <person name="Chuda L."/>
            <person name="Citroen M."/>
            <person name="Collymore A."/>
            <person name="Cooke P."/>
            <person name="Costello M."/>
            <person name="D'Aco K."/>
            <person name="Daza R."/>
            <person name="De Haan G."/>
            <person name="DeGray S."/>
            <person name="DeMaso C."/>
            <person name="Dhargay N."/>
            <person name="Dooley K."/>
            <person name="Dooley E."/>
            <person name="Doricent M."/>
            <person name="Dorje P."/>
            <person name="Dorjee K."/>
            <person name="Dupes A."/>
            <person name="Elong R."/>
            <person name="Falk J."/>
            <person name="Farina A."/>
            <person name="Faro S."/>
            <person name="Ferguson D."/>
            <person name="Fisher S."/>
            <person name="Foley C.D."/>
            <person name="Franke A."/>
            <person name="Friedrich D."/>
            <person name="Gadbois L."/>
            <person name="Gearin G."/>
            <person name="Gearin C.R."/>
            <person name="Giannoukos G."/>
            <person name="Goode T."/>
            <person name="Graham J."/>
            <person name="Grandbois E."/>
            <person name="Grewal S."/>
            <person name="Gyaltsen K."/>
            <person name="Hafez N."/>
            <person name="Hagos B."/>
            <person name="Hall J."/>
            <person name="Henson C."/>
            <person name="Hollinger A."/>
            <person name="Honan T."/>
            <person name="Huard M.D."/>
            <person name="Hughes L."/>
            <person name="Hurhula B."/>
            <person name="Husby M.E."/>
            <person name="Kamat A."/>
            <person name="Kanga B."/>
            <person name="Kashin S."/>
            <person name="Khazanovich D."/>
            <person name="Kisner P."/>
            <person name="Lance K."/>
            <person name="Lara M."/>
            <person name="Lee W."/>
            <person name="Lennon N."/>
            <person name="Letendre F."/>
            <person name="LeVine R."/>
            <person name="Lipovsky A."/>
            <person name="Liu X."/>
            <person name="Liu J."/>
            <person name="Liu S."/>
            <person name="Lokyitsang T."/>
            <person name="Lokyitsang Y."/>
            <person name="Lubonja R."/>
            <person name="Lui A."/>
            <person name="MacDonald P."/>
            <person name="Magnisalis V."/>
            <person name="Maru K."/>
            <person name="Matthews C."/>
            <person name="McCusker W."/>
            <person name="McDonough S."/>
            <person name="Mehta T."/>
            <person name="Meldrim J."/>
            <person name="Meneus L."/>
            <person name="Mihai O."/>
            <person name="Mihalev A."/>
            <person name="Mihova T."/>
            <person name="Mittelman R."/>
            <person name="Mlenga V."/>
            <person name="Montmayeur A."/>
            <person name="Mulrain L."/>
            <person name="Navidi A."/>
            <person name="Naylor J."/>
            <person name="Negash T."/>
            <person name="Nguyen T."/>
            <person name="Nguyen N."/>
            <person name="Nicol R."/>
            <person name="Norbu C."/>
            <person name="Norbu N."/>
            <person name="Novod N."/>
            <person name="O'Neill B."/>
            <person name="Osman S."/>
            <person name="Markiewicz E."/>
            <person name="Oyono O.L."/>
            <person name="Patti C."/>
            <person name="Phunkhang P."/>
            <person name="Pierre F."/>
            <person name="Priest M."/>
            <person name="Raghuraman S."/>
            <person name="Rege F."/>
            <person name="Reyes R."/>
            <person name="Rise C."/>
            <person name="Rogov P."/>
            <person name="Ross K."/>
            <person name="Ryan E."/>
            <person name="Settipalli S."/>
            <person name="Shea T."/>
            <person name="Sherpa N."/>
            <person name="Shi L."/>
            <person name="Shih D."/>
            <person name="Sparrow T."/>
            <person name="Spaulding J."/>
            <person name="Stalker J."/>
            <person name="Stange-Thomann N."/>
            <person name="Stavropoulos S."/>
            <person name="Stone C."/>
            <person name="Strader C."/>
            <person name="Tesfaye S."/>
            <person name="Thomson T."/>
            <person name="Thoulutsang Y."/>
            <person name="Thoulutsang D."/>
            <person name="Topham K."/>
            <person name="Topping I."/>
            <person name="Tsamla T."/>
            <person name="Vassiliev H."/>
            <person name="Vo A."/>
            <person name="Wangchuk T."/>
            <person name="Wangdi T."/>
            <person name="Weiand M."/>
            <person name="Wilkinson J."/>
            <person name="Wilson A."/>
            <person name="Yadav S."/>
            <person name="Young G."/>
            <person name="Yu Q."/>
            <person name="Zembek L."/>
            <person name="Zhong D."/>
            <person name="Zimmer A."/>
            <person name="Zwirko Z."/>
            <person name="Jaffe D.B."/>
            <person name="Alvarez P."/>
            <person name="Brockman W."/>
            <person name="Butler J."/>
            <person name="Chin C."/>
            <person name="Gnerre S."/>
            <person name="Grabherr M."/>
            <person name="Kleber M."/>
            <person name="Mauceli E."/>
            <person name="MacCallum I."/>
        </authorList>
    </citation>
    <scope>NUCLEOTIDE SEQUENCE [LARGE SCALE GENOMIC DNA]</scope>
    <source>
        <strain evidence="7">Tai18E2 / Tucson 14021-0261.01</strain>
    </source>
</reference>
<feature type="domain" description="Inositol polyphosphate-related phosphatase" evidence="5">
    <location>
        <begin position="9"/>
        <end position="396"/>
    </location>
</feature>
<evidence type="ECO:0000256" key="2">
    <source>
        <dbReference type="ARBA" id="ARBA00022801"/>
    </source>
</evidence>
<dbReference type="EMBL" id="CM000160">
    <property type="protein sequence ID" value="KRK04498.1"/>
    <property type="molecule type" value="Genomic_DNA"/>
</dbReference>
<evidence type="ECO:0000313" key="7">
    <source>
        <dbReference type="Proteomes" id="UP000002282"/>
    </source>
</evidence>
<sequence length="785" mass="88640">MDSAQEDASSTDVFLVTANVGSLFEDPERLLQLWLSEFLAKIARAQPRFLALHLQEVGGKTYEKSMEYVQEFIRCLCDAPEMGDFTCVHIFMDEDFKSAEHFTALGSLYFVHKDVDSLKIWNFLTHSWEESLQDIKDKHIYSGNIETIATKEKSKFPQHFFPECKWSRKGFMRTRWEINGTVIDLVNIHLFHDASNLAACENFPSVYCKTRRRALVHTIERFHLDEQNGTVPFFLFGDFNFRCDTEGVVKELTENLTPHRVQNVKNENDKIHYRNSTGNNVLTVGKKEFSHADHQLKFKEDWLKKFDRELEPLKDVLVEYPIKFVPSYPFEEDPEMPTDYMSTRCPAWCDRILMSPQVNEIIQGDDWTYGMIGEAVCMGDHKPVYLTVRLKPNKGTYRSCDCNYTNTYAKPNKISTSPLPAVKLKYCPYANKLFEDIATSSKLIVETEARNMYNSLKISQDEEASRTTTSNFPNISINIIDSDNICMCLCAHLSSNSLLQFDDCNRTGEAICPMCRNIIKRQPVAHRYKLLSKRLMISQDIIINRIDTQHLSTDPDRQYEDPYTPESTESHSPYPEITSSCTSTSSSSRSPFERRLATDRLAESKAGESDISPCPEVGDPVAEKPARGTVTPGQLKSRLETLKRLSIKDEEDDGGEDAVDEAGAGDVEHVGAVCLPNAAPKRPKRRSKVIPMCCPANPTAISKLPEGLANLVNQALNDESLWMEQSVVDDSSASHSSAAKSRYILMKKGTTASPCKEDPDEAGALAAKSDGLDTESAMLLKETTV</sequence>
<dbReference type="GO" id="GO:0004445">
    <property type="term" value="F:inositol-polyphosphate 5-phosphatase activity"/>
    <property type="evidence" value="ECO:0007669"/>
    <property type="project" value="UniProtKB-EC"/>
</dbReference>
<dbReference type="CDD" id="cd09092">
    <property type="entry name" value="INPP5A"/>
    <property type="match status" value="1"/>
</dbReference>
<dbReference type="EC" id="3.1.3.56" evidence="1"/>
<name>A0A0R1EAW2_DROYA</name>
<evidence type="ECO:0000259" key="5">
    <source>
        <dbReference type="SMART" id="SM00128"/>
    </source>
</evidence>
<dbReference type="InterPro" id="IPR000300">
    <property type="entry name" value="IPPc"/>
</dbReference>
<dbReference type="SUPFAM" id="SSF56219">
    <property type="entry name" value="DNase I-like"/>
    <property type="match status" value="1"/>
</dbReference>
<protein>
    <recommendedName>
        <fullName evidence="1">inositol-polyphosphate 5-phosphatase</fullName>
        <ecNumber evidence="1">3.1.3.56</ecNumber>
    </recommendedName>
</protein>
<keyword evidence="7" id="KW-1185">Reference proteome</keyword>
<dbReference type="Proteomes" id="UP000002282">
    <property type="component" value="Chromosome 3R"/>
</dbReference>
<dbReference type="OrthoDB" id="5780965at2759"/>
<feature type="region of interest" description="Disordered" evidence="4">
    <location>
        <begin position="552"/>
        <end position="634"/>
    </location>
</feature>
<dbReference type="KEGG" id="dya:Dyak_GE27320"/>
<feature type="region of interest" description="Disordered" evidence="4">
    <location>
        <begin position="750"/>
        <end position="769"/>
    </location>
</feature>
<accession>A0A0R1EAW2</accession>
<gene>
    <name evidence="6" type="primary">Dyak\GE27320</name>
    <name evidence="6" type="synonym">GE27320</name>
    <name evidence="6" type="ORF">Dyak_GE27320</name>
</gene>
<dbReference type="Pfam" id="PF22669">
    <property type="entry name" value="Exo_endo_phos2"/>
    <property type="match status" value="1"/>
</dbReference>
<keyword evidence="2" id="KW-0378">Hydrolase</keyword>
<dbReference type="InterPro" id="IPR036691">
    <property type="entry name" value="Endo/exonu/phosph_ase_sf"/>
</dbReference>
<feature type="compositionally biased region" description="Basic and acidic residues" evidence="4">
    <location>
        <begin position="591"/>
        <end position="608"/>
    </location>
</feature>
<organism evidence="6 7">
    <name type="scientific">Drosophila yakuba</name>
    <name type="common">Fruit fly</name>
    <dbReference type="NCBI Taxonomy" id="7245"/>
    <lineage>
        <taxon>Eukaryota</taxon>
        <taxon>Metazoa</taxon>
        <taxon>Ecdysozoa</taxon>
        <taxon>Arthropoda</taxon>
        <taxon>Hexapoda</taxon>
        <taxon>Insecta</taxon>
        <taxon>Pterygota</taxon>
        <taxon>Neoptera</taxon>
        <taxon>Endopterygota</taxon>
        <taxon>Diptera</taxon>
        <taxon>Brachycera</taxon>
        <taxon>Muscomorpha</taxon>
        <taxon>Ephydroidea</taxon>
        <taxon>Drosophilidae</taxon>
        <taxon>Drosophila</taxon>
        <taxon>Sophophora</taxon>
    </lineage>
</organism>
<dbReference type="PANTHER" id="PTHR12997:SF2">
    <property type="entry name" value="INOSITOL POLYPHOSPHATE-5-PHOSPHATASE A"/>
    <property type="match status" value="1"/>
</dbReference>
<dbReference type="GO" id="GO:0046856">
    <property type="term" value="P:phosphatidylinositol dephosphorylation"/>
    <property type="evidence" value="ECO:0007669"/>
    <property type="project" value="InterPro"/>
</dbReference>